<evidence type="ECO:0000256" key="1">
    <source>
        <dbReference type="SAM" id="MobiDB-lite"/>
    </source>
</evidence>
<dbReference type="PROSITE" id="PS51782">
    <property type="entry name" value="LYSM"/>
    <property type="match status" value="2"/>
</dbReference>
<gene>
    <name evidence="3" type="ORF">JO391_06005</name>
</gene>
<dbReference type="Pfam" id="PF01551">
    <property type="entry name" value="Peptidase_M23"/>
    <property type="match status" value="1"/>
</dbReference>
<dbReference type="InterPro" id="IPR050570">
    <property type="entry name" value="Cell_wall_metabolism_enzyme"/>
</dbReference>
<feature type="domain" description="LysM" evidence="2">
    <location>
        <begin position="71"/>
        <end position="115"/>
    </location>
</feature>
<dbReference type="AlphaFoldDB" id="A0A8G0ZYB6"/>
<dbReference type="SUPFAM" id="SSF51261">
    <property type="entry name" value="Duplicated hybrid motif"/>
    <property type="match status" value="1"/>
</dbReference>
<dbReference type="SUPFAM" id="SSF54106">
    <property type="entry name" value="LysM domain"/>
    <property type="match status" value="2"/>
</dbReference>
<reference evidence="3" key="1">
    <citation type="submission" date="2021-02" db="EMBL/GenBank/DDBJ databases">
        <title>Rhodobacter shimadae sp. nov., an aerobic anoxygenic phototrophic bacterium isolated from a hot spring.</title>
        <authorList>
            <person name="Muramatsu S."/>
            <person name="Haruta S."/>
            <person name="Hirose S."/>
            <person name="Hanada S."/>
        </authorList>
    </citation>
    <scope>NUCLEOTIDE SEQUENCE</scope>
    <source>
        <strain evidence="3">N10</strain>
    </source>
</reference>
<sequence length="396" mass="40068">MTHTRTGKLHGLLMATGLPLLLLAGCVDTSNMDWDLRNGQAGLDTSDAARMATAARPTADARGVLSYPNYQVVIARRGDTVATVATRVGLSAQELASYNALQPDDALREGEVLALPRRVAAAPTPTAAAPAASPATGGIDVGSIATTALDRVESTPTPTATAAPAAKPAAGPEPLRHKVKRGETAYTIARLYNVSPKALAEWNGLGPDLAVREGQYLIIPTAAPGATATSAVAVTTTPGTGSPTPEPPSASQPLPDEKVAPASEPAKATPPSPNLGKDQTAASAAAMAMPVSGTIVRAYVKGRNDGIDIQAPAGTAVKAAAAGTVAAVTKDTDGTPIVVIRHADGLLTVYAGVEGLKVAKGASVTRGQTIGVTGKTDLHFEVRKGVDSVDPAPYLE</sequence>
<dbReference type="RefSeq" id="WP_220663364.1">
    <property type="nucleotide sequence ID" value="NZ_CP069370.1"/>
</dbReference>
<dbReference type="EMBL" id="CP069370">
    <property type="protein sequence ID" value="QYZ71063.1"/>
    <property type="molecule type" value="Genomic_DNA"/>
</dbReference>
<dbReference type="Pfam" id="PF01476">
    <property type="entry name" value="LysM"/>
    <property type="match status" value="2"/>
</dbReference>
<evidence type="ECO:0000313" key="4">
    <source>
        <dbReference type="Proteomes" id="UP000826300"/>
    </source>
</evidence>
<dbReference type="SMART" id="SM00257">
    <property type="entry name" value="LysM"/>
    <property type="match status" value="2"/>
</dbReference>
<dbReference type="KEGG" id="nsm:JO391_06005"/>
<protein>
    <submittedName>
        <fullName evidence="3">LysM peptidoglycan-binding domain-containing M23 family metallopeptidase</fullName>
    </submittedName>
</protein>
<name>A0A8G0ZYB6_9RHOB</name>
<dbReference type="CDD" id="cd12797">
    <property type="entry name" value="M23_peptidase"/>
    <property type="match status" value="1"/>
</dbReference>
<evidence type="ECO:0000259" key="2">
    <source>
        <dbReference type="PROSITE" id="PS51782"/>
    </source>
</evidence>
<keyword evidence="4" id="KW-1185">Reference proteome</keyword>
<dbReference type="PANTHER" id="PTHR21666">
    <property type="entry name" value="PEPTIDASE-RELATED"/>
    <property type="match status" value="1"/>
</dbReference>
<dbReference type="PROSITE" id="PS51257">
    <property type="entry name" value="PROKAR_LIPOPROTEIN"/>
    <property type="match status" value="1"/>
</dbReference>
<dbReference type="InterPro" id="IPR011055">
    <property type="entry name" value="Dup_hybrid_motif"/>
</dbReference>
<dbReference type="GO" id="GO:0004222">
    <property type="term" value="F:metalloendopeptidase activity"/>
    <property type="evidence" value="ECO:0007669"/>
    <property type="project" value="TreeGrafter"/>
</dbReference>
<dbReference type="InterPro" id="IPR036779">
    <property type="entry name" value="LysM_dom_sf"/>
</dbReference>
<organism evidence="3 4">
    <name type="scientific">Neotabrizicola shimadae</name>
    <dbReference type="NCBI Taxonomy" id="2807096"/>
    <lineage>
        <taxon>Bacteria</taxon>
        <taxon>Pseudomonadati</taxon>
        <taxon>Pseudomonadota</taxon>
        <taxon>Alphaproteobacteria</taxon>
        <taxon>Rhodobacterales</taxon>
        <taxon>Paracoccaceae</taxon>
        <taxon>Neotabrizicola</taxon>
    </lineage>
</organism>
<dbReference type="Proteomes" id="UP000826300">
    <property type="component" value="Chromosome"/>
</dbReference>
<feature type="region of interest" description="Disordered" evidence="1">
    <location>
        <begin position="153"/>
        <end position="174"/>
    </location>
</feature>
<feature type="region of interest" description="Disordered" evidence="1">
    <location>
        <begin position="234"/>
        <end position="281"/>
    </location>
</feature>
<feature type="compositionally biased region" description="Low complexity" evidence="1">
    <location>
        <begin position="234"/>
        <end position="243"/>
    </location>
</feature>
<proteinExistence type="predicted"/>
<feature type="domain" description="LysM" evidence="2">
    <location>
        <begin position="175"/>
        <end position="219"/>
    </location>
</feature>
<dbReference type="Gene3D" id="3.10.350.10">
    <property type="entry name" value="LysM domain"/>
    <property type="match status" value="2"/>
</dbReference>
<feature type="compositionally biased region" description="Low complexity" evidence="1">
    <location>
        <begin position="155"/>
        <end position="170"/>
    </location>
</feature>
<dbReference type="CDD" id="cd00118">
    <property type="entry name" value="LysM"/>
    <property type="match status" value="1"/>
</dbReference>
<dbReference type="PANTHER" id="PTHR21666:SF270">
    <property type="entry name" value="MUREIN HYDROLASE ACTIVATOR ENVC"/>
    <property type="match status" value="1"/>
</dbReference>
<evidence type="ECO:0000313" key="3">
    <source>
        <dbReference type="EMBL" id="QYZ71063.1"/>
    </source>
</evidence>
<dbReference type="InterPro" id="IPR018392">
    <property type="entry name" value="LysM"/>
</dbReference>
<accession>A0A8G0ZYB6</accession>
<dbReference type="InterPro" id="IPR016047">
    <property type="entry name" value="M23ase_b-sheet_dom"/>
</dbReference>
<dbReference type="Gene3D" id="2.70.70.10">
    <property type="entry name" value="Glucose Permease (Domain IIA)"/>
    <property type="match status" value="1"/>
</dbReference>